<name>A0A3S1BDR2_ELYCH</name>
<dbReference type="AlphaFoldDB" id="A0A3S1BDR2"/>
<dbReference type="EMBL" id="RQTK01000153">
    <property type="protein sequence ID" value="RUS86000.1"/>
    <property type="molecule type" value="Genomic_DNA"/>
</dbReference>
<evidence type="ECO:0000256" key="2">
    <source>
        <dbReference type="SAM" id="MobiDB-lite"/>
    </source>
</evidence>
<evidence type="ECO:0000259" key="3">
    <source>
        <dbReference type="PROSITE" id="PS50958"/>
    </source>
</evidence>
<dbReference type="PROSITE" id="PS00524">
    <property type="entry name" value="SMB_1"/>
    <property type="match status" value="1"/>
</dbReference>
<dbReference type="InterPro" id="IPR036024">
    <property type="entry name" value="Somatomedin_B-like_dom_sf"/>
</dbReference>
<dbReference type="InterPro" id="IPR001212">
    <property type="entry name" value="Somatomedin_B_dom"/>
</dbReference>
<feature type="domain" description="SMB" evidence="3">
    <location>
        <begin position="319"/>
        <end position="359"/>
    </location>
</feature>
<dbReference type="OrthoDB" id="6155123at2759"/>
<organism evidence="4 5">
    <name type="scientific">Elysia chlorotica</name>
    <name type="common">Eastern emerald elysia</name>
    <name type="synonym">Sea slug</name>
    <dbReference type="NCBI Taxonomy" id="188477"/>
    <lineage>
        <taxon>Eukaryota</taxon>
        <taxon>Metazoa</taxon>
        <taxon>Spiralia</taxon>
        <taxon>Lophotrochozoa</taxon>
        <taxon>Mollusca</taxon>
        <taxon>Gastropoda</taxon>
        <taxon>Heterobranchia</taxon>
        <taxon>Euthyneura</taxon>
        <taxon>Panpulmonata</taxon>
        <taxon>Sacoglossa</taxon>
        <taxon>Placobranchoidea</taxon>
        <taxon>Plakobranchidae</taxon>
        <taxon>Elysia</taxon>
    </lineage>
</organism>
<dbReference type="Pfam" id="PF01033">
    <property type="entry name" value="Somatomedin_B"/>
    <property type="match status" value="1"/>
</dbReference>
<reference evidence="4 5" key="1">
    <citation type="submission" date="2019-01" db="EMBL/GenBank/DDBJ databases">
        <title>A draft genome assembly of the solar-powered sea slug Elysia chlorotica.</title>
        <authorList>
            <person name="Cai H."/>
            <person name="Li Q."/>
            <person name="Fang X."/>
            <person name="Li J."/>
            <person name="Curtis N.E."/>
            <person name="Altenburger A."/>
            <person name="Shibata T."/>
            <person name="Feng M."/>
            <person name="Maeda T."/>
            <person name="Schwartz J.A."/>
            <person name="Shigenobu S."/>
            <person name="Lundholm N."/>
            <person name="Nishiyama T."/>
            <person name="Yang H."/>
            <person name="Hasebe M."/>
            <person name="Li S."/>
            <person name="Pierce S.K."/>
            <person name="Wang J."/>
        </authorList>
    </citation>
    <scope>NUCLEOTIDE SEQUENCE [LARGE SCALE GENOMIC DNA]</scope>
    <source>
        <strain evidence="4">EC2010</strain>
        <tissue evidence="4">Whole organism of an adult</tissue>
    </source>
</reference>
<dbReference type="PROSITE" id="PS50958">
    <property type="entry name" value="SMB_2"/>
    <property type="match status" value="1"/>
</dbReference>
<keyword evidence="5" id="KW-1185">Reference proteome</keyword>
<dbReference type="Proteomes" id="UP000271974">
    <property type="component" value="Unassembled WGS sequence"/>
</dbReference>
<evidence type="ECO:0000313" key="4">
    <source>
        <dbReference type="EMBL" id="RUS86000.1"/>
    </source>
</evidence>
<accession>A0A3S1BDR2</accession>
<protein>
    <recommendedName>
        <fullName evidence="3">SMB domain-containing protein</fullName>
    </recommendedName>
</protein>
<evidence type="ECO:0000256" key="1">
    <source>
        <dbReference type="ARBA" id="ARBA00023157"/>
    </source>
</evidence>
<feature type="region of interest" description="Disordered" evidence="2">
    <location>
        <begin position="89"/>
        <end position="142"/>
    </location>
</feature>
<feature type="region of interest" description="Disordered" evidence="2">
    <location>
        <begin position="169"/>
        <end position="194"/>
    </location>
</feature>
<sequence length="906" mass="100275">MLRADTLKLLLMHALIISPTRNSGRVTSPVLNLMFLTGSLVVAEKSTPQPKQQSMVAQYLDLETTTSFDMMLDPMDVNALKHVEVGPMNKETDLSSSSGGNEVSRTSFVDMDKSRQGNVSGLRETGESAEEKTDSNSPWNFTDFQENEQASEQLGDVMPLQTLEFDQTEWSEEDSLDSDGLVPENTSNSSRPGVMFRRPLLTDVTNKSASGVLSMHATRMHVPEENATGSLSLERRASESLPFNRTNVPVFIDETAAGDLLSIGARKSTTFRAEMMGNSILKAANATKRVDESSLSYSTTVKTNTDVKDAEFDSVTTRSSQSCAHRCTDDTNFPCSCDETCVVHKTCCADFAQTCAGLFRRAVTKFNHLLFASVRCDVLSSVIMVESCPSPSHSEDNDPAEADTEHFEAILSSGVLYDKNPSEDHEADSLSEILSNAPVTDYETGITYANVSIYECSTRRNDISGSNQASDGRAGVWQTQIGTSNDYFQNKLSNILRKLDLSTYSYIPPTTYPAWAGSLCFSNWTLACISRMSGRLDSSGLTCNTSVSEYYRLRHLLPTFPLPDQRNGHVACAMCLADFQKTSGKAHRYLIDGPKIFPSKTDIPGVFEYSLHKDEGVRLEEAIPWLRWRCSIPDDAPTQVESDQCEVLQCDKLYLLMPSGDCKKAAEAEFAIQEDLVFEGKTCRLDPKAFAEAVTCYLQTFHDLKASNKPARSYRENRTSTNGADTTGQKFIVIRMEMYFEADDVESKILDLAVTTDMYLRFYTAMLIFAQNYCSKNGEKAEGTGQENNLLTRKADSASNSIRTKNTHTADIGMDLAEMPAGFIFHICINILKLNGNLIDDFNCEYTSKYYTTPLDNEIAGVYSELGDLKCLLEAGLRSGSKGFKPSAQLLSMYCFGLVLVLFQIH</sequence>
<dbReference type="STRING" id="188477.A0A3S1BDR2"/>
<feature type="compositionally biased region" description="Polar residues" evidence="2">
    <location>
        <begin position="94"/>
        <end position="107"/>
    </location>
</feature>
<gene>
    <name evidence="4" type="ORF">EGW08_006212</name>
</gene>
<dbReference type="Gene3D" id="4.10.410.20">
    <property type="match status" value="1"/>
</dbReference>
<comment type="caution">
    <text evidence="4">The sequence shown here is derived from an EMBL/GenBank/DDBJ whole genome shotgun (WGS) entry which is preliminary data.</text>
</comment>
<dbReference type="SUPFAM" id="SSF90188">
    <property type="entry name" value="Somatomedin B domain"/>
    <property type="match status" value="1"/>
</dbReference>
<proteinExistence type="predicted"/>
<keyword evidence="1" id="KW-1015">Disulfide bond</keyword>
<evidence type="ECO:0000313" key="5">
    <source>
        <dbReference type="Proteomes" id="UP000271974"/>
    </source>
</evidence>
<feature type="compositionally biased region" description="Basic and acidic residues" evidence="2">
    <location>
        <begin position="124"/>
        <end position="134"/>
    </location>
</feature>